<feature type="region of interest" description="Disordered" evidence="1">
    <location>
        <begin position="70"/>
        <end position="117"/>
    </location>
</feature>
<organism evidence="2 3">
    <name type="scientific">Drosophila ananassae</name>
    <name type="common">Fruit fly</name>
    <dbReference type="NCBI Taxonomy" id="7217"/>
    <lineage>
        <taxon>Eukaryota</taxon>
        <taxon>Metazoa</taxon>
        <taxon>Ecdysozoa</taxon>
        <taxon>Arthropoda</taxon>
        <taxon>Hexapoda</taxon>
        <taxon>Insecta</taxon>
        <taxon>Pterygota</taxon>
        <taxon>Neoptera</taxon>
        <taxon>Endopterygota</taxon>
        <taxon>Diptera</taxon>
        <taxon>Brachycera</taxon>
        <taxon>Muscomorpha</taxon>
        <taxon>Ephydroidea</taxon>
        <taxon>Drosophilidae</taxon>
        <taxon>Drosophila</taxon>
        <taxon>Sophophora</taxon>
    </lineage>
</organism>
<dbReference type="InParanoid" id="A0A0P8XWV5"/>
<dbReference type="Proteomes" id="UP000007801">
    <property type="component" value="Unassembled WGS sequence"/>
</dbReference>
<feature type="region of interest" description="Disordered" evidence="1">
    <location>
        <begin position="26"/>
        <end position="45"/>
    </location>
</feature>
<evidence type="ECO:0000313" key="3">
    <source>
        <dbReference type="Proteomes" id="UP000007801"/>
    </source>
</evidence>
<proteinExistence type="predicted"/>
<name>A0A0P8XWV5_DROAN</name>
<feature type="compositionally biased region" description="Polar residues" evidence="1">
    <location>
        <begin position="33"/>
        <end position="42"/>
    </location>
</feature>
<feature type="compositionally biased region" description="Basic and acidic residues" evidence="1">
    <location>
        <begin position="82"/>
        <end position="92"/>
    </location>
</feature>
<evidence type="ECO:0000256" key="1">
    <source>
        <dbReference type="SAM" id="MobiDB-lite"/>
    </source>
</evidence>
<sequence length="259" mass="28523">MAELSGSETRRNDACKPAQRVPAHPIPAELLTRNPSQGQGPQVQGRKLTSFWTSVRACDLCARFSRTRATSVGGNGNVSGEARPRQCQEGKAHAQRPAGRTSDIEDSRTLDSGQSGVGSADVEQMLIVLISRVRRKHAAKHPIEETRQCFRHIDATAHWKKLDECPNFRCAISGWPLATGHWPCADAVCHPKTAGSPQNCRKQQLVPRLLRNADIPGPISANREMQYSSFQGQQMWSNFSVEWSSGWESEPGEPGRGHP</sequence>
<dbReference type="EMBL" id="CH902617">
    <property type="protein sequence ID" value="KPU79199.1"/>
    <property type="molecule type" value="Genomic_DNA"/>
</dbReference>
<feature type="region of interest" description="Disordered" evidence="1">
    <location>
        <begin position="1"/>
        <end position="21"/>
    </location>
</feature>
<gene>
    <name evidence="2" type="primary">Dana\GF27332</name>
    <name evidence="2" type="ORF">GF27332</name>
</gene>
<keyword evidence="3" id="KW-1185">Reference proteome</keyword>
<reference evidence="2 3" key="1">
    <citation type="journal article" date="2007" name="Nature">
        <title>Evolution of genes and genomes on the Drosophila phylogeny.</title>
        <authorList>
            <consortium name="Drosophila 12 Genomes Consortium"/>
            <person name="Clark A.G."/>
            <person name="Eisen M.B."/>
            <person name="Smith D.R."/>
            <person name="Bergman C.M."/>
            <person name="Oliver B."/>
            <person name="Markow T.A."/>
            <person name="Kaufman T.C."/>
            <person name="Kellis M."/>
            <person name="Gelbart W."/>
            <person name="Iyer V.N."/>
            <person name="Pollard D.A."/>
            <person name="Sackton T.B."/>
            <person name="Larracuente A.M."/>
            <person name="Singh N.D."/>
            <person name="Abad J.P."/>
            <person name="Abt D.N."/>
            <person name="Adryan B."/>
            <person name="Aguade M."/>
            <person name="Akashi H."/>
            <person name="Anderson W.W."/>
            <person name="Aquadro C.F."/>
            <person name="Ardell D.H."/>
            <person name="Arguello R."/>
            <person name="Artieri C.G."/>
            <person name="Barbash D.A."/>
            <person name="Barker D."/>
            <person name="Barsanti P."/>
            <person name="Batterham P."/>
            <person name="Batzoglou S."/>
            <person name="Begun D."/>
            <person name="Bhutkar A."/>
            <person name="Blanco E."/>
            <person name="Bosak S.A."/>
            <person name="Bradley R.K."/>
            <person name="Brand A.D."/>
            <person name="Brent M.R."/>
            <person name="Brooks A.N."/>
            <person name="Brown R.H."/>
            <person name="Butlin R.K."/>
            <person name="Caggese C."/>
            <person name="Calvi B.R."/>
            <person name="Bernardo de Carvalho A."/>
            <person name="Caspi A."/>
            <person name="Castrezana S."/>
            <person name="Celniker S.E."/>
            <person name="Chang J.L."/>
            <person name="Chapple C."/>
            <person name="Chatterji S."/>
            <person name="Chinwalla A."/>
            <person name="Civetta A."/>
            <person name="Clifton S.W."/>
            <person name="Comeron J.M."/>
            <person name="Costello J.C."/>
            <person name="Coyne J.A."/>
            <person name="Daub J."/>
            <person name="David R.G."/>
            <person name="Delcher A.L."/>
            <person name="Delehaunty K."/>
            <person name="Do C.B."/>
            <person name="Ebling H."/>
            <person name="Edwards K."/>
            <person name="Eickbush T."/>
            <person name="Evans J.D."/>
            <person name="Filipski A."/>
            <person name="Findeiss S."/>
            <person name="Freyhult E."/>
            <person name="Fulton L."/>
            <person name="Fulton R."/>
            <person name="Garcia A.C."/>
            <person name="Gardiner A."/>
            <person name="Garfield D.A."/>
            <person name="Garvin B.E."/>
            <person name="Gibson G."/>
            <person name="Gilbert D."/>
            <person name="Gnerre S."/>
            <person name="Godfrey J."/>
            <person name="Good R."/>
            <person name="Gotea V."/>
            <person name="Gravely B."/>
            <person name="Greenberg A.J."/>
            <person name="Griffiths-Jones S."/>
            <person name="Gross S."/>
            <person name="Guigo R."/>
            <person name="Gustafson E.A."/>
            <person name="Haerty W."/>
            <person name="Hahn M.W."/>
            <person name="Halligan D.L."/>
            <person name="Halpern A.L."/>
            <person name="Halter G.M."/>
            <person name="Han M.V."/>
            <person name="Heger A."/>
            <person name="Hillier L."/>
            <person name="Hinrichs A.S."/>
            <person name="Holmes I."/>
            <person name="Hoskins R.A."/>
            <person name="Hubisz M.J."/>
            <person name="Hultmark D."/>
            <person name="Huntley M.A."/>
            <person name="Jaffe D.B."/>
            <person name="Jagadeeshan S."/>
            <person name="Jeck W.R."/>
            <person name="Johnson J."/>
            <person name="Jones C.D."/>
            <person name="Jordan W.C."/>
            <person name="Karpen G.H."/>
            <person name="Kataoka E."/>
            <person name="Keightley P.D."/>
            <person name="Kheradpour P."/>
            <person name="Kirkness E.F."/>
            <person name="Koerich L.B."/>
            <person name="Kristiansen K."/>
            <person name="Kudrna D."/>
            <person name="Kulathinal R.J."/>
            <person name="Kumar S."/>
            <person name="Kwok R."/>
            <person name="Lander E."/>
            <person name="Langley C.H."/>
            <person name="Lapoint R."/>
            <person name="Lazzaro B.P."/>
            <person name="Lee S.J."/>
            <person name="Levesque L."/>
            <person name="Li R."/>
            <person name="Lin C.F."/>
            <person name="Lin M.F."/>
            <person name="Lindblad-Toh K."/>
            <person name="Llopart A."/>
            <person name="Long M."/>
            <person name="Low L."/>
            <person name="Lozovsky E."/>
            <person name="Lu J."/>
            <person name="Luo M."/>
            <person name="Machado C.A."/>
            <person name="Makalowski W."/>
            <person name="Marzo M."/>
            <person name="Matsuda M."/>
            <person name="Matzkin L."/>
            <person name="McAllister B."/>
            <person name="McBride C.S."/>
            <person name="McKernan B."/>
            <person name="McKernan K."/>
            <person name="Mendez-Lago M."/>
            <person name="Minx P."/>
            <person name="Mollenhauer M.U."/>
            <person name="Montooth K."/>
            <person name="Mount S.M."/>
            <person name="Mu X."/>
            <person name="Myers E."/>
            <person name="Negre B."/>
            <person name="Newfeld S."/>
            <person name="Nielsen R."/>
            <person name="Noor M.A."/>
            <person name="O'Grady P."/>
            <person name="Pachter L."/>
            <person name="Papaceit M."/>
            <person name="Parisi M.J."/>
            <person name="Parisi M."/>
            <person name="Parts L."/>
            <person name="Pedersen J.S."/>
            <person name="Pesole G."/>
            <person name="Phillippy A.M."/>
            <person name="Ponting C.P."/>
            <person name="Pop M."/>
            <person name="Porcelli D."/>
            <person name="Powell J.R."/>
            <person name="Prohaska S."/>
            <person name="Pruitt K."/>
            <person name="Puig M."/>
            <person name="Quesneville H."/>
            <person name="Ram K.R."/>
            <person name="Rand D."/>
            <person name="Rasmussen M.D."/>
            <person name="Reed L.K."/>
            <person name="Reenan R."/>
            <person name="Reily A."/>
            <person name="Remington K.A."/>
            <person name="Rieger T.T."/>
            <person name="Ritchie M.G."/>
            <person name="Robin C."/>
            <person name="Rogers Y.H."/>
            <person name="Rohde C."/>
            <person name="Rozas J."/>
            <person name="Rubenfield M.J."/>
            <person name="Ruiz A."/>
            <person name="Russo S."/>
            <person name="Salzberg S.L."/>
            <person name="Sanchez-Gracia A."/>
            <person name="Saranga D.J."/>
            <person name="Sato H."/>
            <person name="Schaeffer S.W."/>
            <person name="Schatz M.C."/>
            <person name="Schlenke T."/>
            <person name="Schwartz R."/>
            <person name="Segarra C."/>
            <person name="Singh R.S."/>
            <person name="Sirot L."/>
            <person name="Sirota M."/>
            <person name="Sisneros N.B."/>
            <person name="Smith C.D."/>
            <person name="Smith T.F."/>
            <person name="Spieth J."/>
            <person name="Stage D.E."/>
            <person name="Stark A."/>
            <person name="Stephan W."/>
            <person name="Strausberg R.L."/>
            <person name="Strempel S."/>
            <person name="Sturgill D."/>
            <person name="Sutton G."/>
            <person name="Sutton G.G."/>
            <person name="Tao W."/>
            <person name="Teichmann S."/>
            <person name="Tobari Y.N."/>
            <person name="Tomimura Y."/>
            <person name="Tsolas J.M."/>
            <person name="Valente V.L."/>
            <person name="Venter E."/>
            <person name="Venter J.C."/>
            <person name="Vicario S."/>
            <person name="Vieira F.G."/>
            <person name="Vilella A.J."/>
            <person name="Villasante A."/>
            <person name="Walenz B."/>
            <person name="Wang J."/>
            <person name="Wasserman M."/>
            <person name="Watts T."/>
            <person name="Wilson D."/>
            <person name="Wilson R.K."/>
            <person name="Wing R.A."/>
            <person name="Wolfner M.F."/>
            <person name="Wong A."/>
            <person name="Wong G.K."/>
            <person name="Wu C.I."/>
            <person name="Wu G."/>
            <person name="Yamamoto D."/>
            <person name="Yang H.P."/>
            <person name="Yang S.P."/>
            <person name="Yorke J.A."/>
            <person name="Yoshida K."/>
            <person name="Zdobnov E."/>
            <person name="Zhang P."/>
            <person name="Zhang Y."/>
            <person name="Zimin A.V."/>
            <person name="Baldwin J."/>
            <person name="Abdouelleil A."/>
            <person name="Abdulkadir J."/>
            <person name="Abebe A."/>
            <person name="Abera B."/>
            <person name="Abreu J."/>
            <person name="Acer S.C."/>
            <person name="Aftuck L."/>
            <person name="Alexander A."/>
            <person name="An P."/>
            <person name="Anderson E."/>
            <person name="Anderson S."/>
            <person name="Arachi H."/>
            <person name="Azer M."/>
            <person name="Bachantsang P."/>
            <person name="Barry A."/>
            <person name="Bayul T."/>
            <person name="Berlin A."/>
            <person name="Bessette D."/>
            <person name="Bloom T."/>
            <person name="Blye J."/>
            <person name="Boguslavskiy L."/>
            <person name="Bonnet C."/>
            <person name="Boukhgalter B."/>
            <person name="Bourzgui I."/>
            <person name="Brown A."/>
            <person name="Cahill P."/>
            <person name="Channer S."/>
            <person name="Cheshatsang Y."/>
            <person name="Chuda L."/>
            <person name="Citroen M."/>
            <person name="Collymore A."/>
            <person name="Cooke P."/>
            <person name="Costello M."/>
            <person name="D'Aco K."/>
            <person name="Daza R."/>
            <person name="De Haan G."/>
            <person name="DeGray S."/>
            <person name="DeMaso C."/>
            <person name="Dhargay N."/>
            <person name="Dooley K."/>
            <person name="Dooley E."/>
            <person name="Doricent M."/>
            <person name="Dorje P."/>
            <person name="Dorjee K."/>
            <person name="Dupes A."/>
            <person name="Elong R."/>
            <person name="Falk J."/>
            <person name="Farina A."/>
            <person name="Faro S."/>
            <person name="Ferguson D."/>
            <person name="Fisher S."/>
            <person name="Foley C.D."/>
            <person name="Franke A."/>
            <person name="Friedrich D."/>
            <person name="Gadbois L."/>
            <person name="Gearin G."/>
            <person name="Gearin C.R."/>
            <person name="Giannoukos G."/>
            <person name="Goode T."/>
            <person name="Graham J."/>
            <person name="Grandbois E."/>
            <person name="Grewal S."/>
            <person name="Gyaltsen K."/>
            <person name="Hafez N."/>
            <person name="Hagos B."/>
            <person name="Hall J."/>
            <person name="Henson C."/>
            <person name="Hollinger A."/>
            <person name="Honan T."/>
            <person name="Huard M.D."/>
            <person name="Hughes L."/>
            <person name="Hurhula B."/>
            <person name="Husby M.E."/>
            <person name="Kamat A."/>
            <person name="Kanga B."/>
            <person name="Kashin S."/>
            <person name="Khazanovich D."/>
            <person name="Kisner P."/>
            <person name="Lance K."/>
            <person name="Lara M."/>
            <person name="Lee W."/>
            <person name="Lennon N."/>
            <person name="Letendre F."/>
            <person name="LeVine R."/>
            <person name="Lipovsky A."/>
            <person name="Liu X."/>
            <person name="Liu J."/>
            <person name="Liu S."/>
            <person name="Lokyitsang T."/>
            <person name="Lokyitsang Y."/>
            <person name="Lubonja R."/>
            <person name="Lui A."/>
            <person name="MacDonald P."/>
            <person name="Magnisalis V."/>
            <person name="Maru K."/>
            <person name="Matthews C."/>
            <person name="McCusker W."/>
            <person name="McDonough S."/>
            <person name="Mehta T."/>
            <person name="Meldrim J."/>
            <person name="Meneus L."/>
            <person name="Mihai O."/>
            <person name="Mihalev A."/>
            <person name="Mihova T."/>
            <person name="Mittelman R."/>
            <person name="Mlenga V."/>
            <person name="Montmayeur A."/>
            <person name="Mulrain L."/>
            <person name="Navidi A."/>
            <person name="Naylor J."/>
            <person name="Negash T."/>
            <person name="Nguyen T."/>
            <person name="Nguyen N."/>
            <person name="Nicol R."/>
            <person name="Norbu C."/>
            <person name="Norbu N."/>
            <person name="Novod N."/>
            <person name="O'Neill B."/>
            <person name="Osman S."/>
            <person name="Markiewicz E."/>
            <person name="Oyono O.L."/>
            <person name="Patti C."/>
            <person name="Phunkhang P."/>
            <person name="Pierre F."/>
            <person name="Priest M."/>
            <person name="Raghuraman S."/>
            <person name="Rege F."/>
            <person name="Reyes R."/>
            <person name="Rise C."/>
            <person name="Rogov P."/>
            <person name="Ross K."/>
            <person name="Ryan E."/>
            <person name="Settipalli S."/>
            <person name="Shea T."/>
            <person name="Sherpa N."/>
            <person name="Shi L."/>
            <person name="Shih D."/>
            <person name="Sparrow T."/>
            <person name="Spaulding J."/>
            <person name="Stalker J."/>
            <person name="Stange-Thomann N."/>
            <person name="Stavropoulos S."/>
            <person name="Stone C."/>
            <person name="Strader C."/>
            <person name="Tesfaye S."/>
            <person name="Thomson T."/>
            <person name="Thoulutsang Y."/>
            <person name="Thoulutsang D."/>
            <person name="Topham K."/>
            <person name="Topping I."/>
            <person name="Tsamla T."/>
            <person name="Vassiliev H."/>
            <person name="Vo A."/>
            <person name="Wangchuk T."/>
            <person name="Wangdi T."/>
            <person name="Weiand M."/>
            <person name="Wilkinson J."/>
            <person name="Wilson A."/>
            <person name="Yadav S."/>
            <person name="Young G."/>
            <person name="Yu Q."/>
            <person name="Zembek L."/>
            <person name="Zhong D."/>
            <person name="Zimmer A."/>
            <person name="Zwirko Z."/>
            <person name="Jaffe D.B."/>
            <person name="Alvarez P."/>
            <person name="Brockman W."/>
            <person name="Butler J."/>
            <person name="Chin C."/>
            <person name="Gnerre S."/>
            <person name="Grabherr M."/>
            <person name="Kleber M."/>
            <person name="Mauceli E."/>
            <person name="MacCallum I."/>
        </authorList>
    </citation>
    <scope>NUCLEOTIDE SEQUENCE [LARGE SCALE GENOMIC DNA]</scope>
    <source>
        <strain evidence="3">Tucson 14024-0371.13</strain>
    </source>
</reference>
<accession>A0A0P8XWV5</accession>
<protein>
    <submittedName>
        <fullName evidence="2">Uncharacterized protein</fullName>
    </submittedName>
</protein>
<evidence type="ECO:0000313" key="2">
    <source>
        <dbReference type="EMBL" id="KPU79199.1"/>
    </source>
</evidence>
<dbReference type="AlphaFoldDB" id="A0A0P8XWV5"/>